<gene>
    <name evidence="1" type="ORF">JKP88DRAFT_230311</name>
</gene>
<dbReference type="AlphaFoldDB" id="A0A836CNX5"/>
<organism evidence="1 2">
    <name type="scientific">Tribonema minus</name>
    <dbReference type="NCBI Taxonomy" id="303371"/>
    <lineage>
        <taxon>Eukaryota</taxon>
        <taxon>Sar</taxon>
        <taxon>Stramenopiles</taxon>
        <taxon>Ochrophyta</taxon>
        <taxon>PX clade</taxon>
        <taxon>Xanthophyceae</taxon>
        <taxon>Tribonematales</taxon>
        <taxon>Tribonemataceae</taxon>
        <taxon>Tribonema</taxon>
    </lineage>
</organism>
<accession>A0A836CNX5</accession>
<dbReference type="OrthoDB" id="10321900at2759"/>
<protein>
    <submittedName>
        <fullName evidence="1">Uncharacterized protein</fullName>
    </submittedName>
</protein>
<keyword evidence="2" id="KW-1185">Reference proteome</keyword>
<proteinExistence type="predicted"/>
<sequence length="102" mass="11140">MADWRERAVSYLNHCGQGAADWCHVEPAEGVGGAAAARIDGALLTVGDKVSIWSRLTGEEFQGEMTAVVGPEVFVRLTGNIPTRLHMDHLRTGRLKLRRLAD</sequence>
<comment type="caution">
    <text evidence="1">The sequence shown here is derived from an EMBL/GenBank/DDBJ whole genome shotgun (WGS) entry which is preliminary data.</text>
</comment>
<dbReference type="EMBL" id="JAFCMP010000008">
    <property type="protein sequence ID" value="KAG5192294.1"/>
    <property type="molecule type" value="Genomic_DNA"/>
</dbReference>
<dbReference type="Proteomes" id="UP000664859">
    <property type="component" value="Unassembled WGS sequence"/>
</dbReference>
<evidence type="ECO:0000313" key="2">
    <source>
        <dbReference type="Proteomes" id="UP000664859"/>
    </source>
</evidence>
<reference evidence="1" key="1">
    <citation type="submission" date="2021-02" db="EMBL/GenBank/DDBJ databases">
        <title>First Annotated Genome of the Yellow-green Alga Tribonema minus.</title>
        <authorList>
            <person name="Mahan K.M."/>
        </authorList>
    </citation>
    <scope>NUCLEOTIDE SEQUENCE</scope>
    <source>
        <strain evidence="1">UTEX B ZZ1240</strain>
    </source>
</reference>
<name>A0A836CNX5_9STRA</name>
<evidence type="ECO:0000313" key="1">
    <source>
        <dbReference type="EMBL" id="KAG5192294.1"/>
    </source>
</evidence>